<reference evidence="2" key="1">
    <citation type="journal article" date="2019" name="Int. J. Syst. Evol. Microbiol.">
        <title>The Global Catalogue of Microorganisms (GCM) 10K type strain sequencing project: providing services to taxonomists for standard genome sequencing and annotation.</title>
        <authorList>
            <consortium name="The Broad Institute Genomics Platform"/>
            <consortium name="The Broad Institute Genome Sequencing Center for Infectious Disease"/>
            <person name="Wu L."/>
            <person name="Ma J."/>
        </authorList>
    </citation>
    <scope>NUCLEOTIDE SEQUENCE [LARGE SCALE GENOMIC DNA]</scope>
    <source>
        <strain evidence="2">JCM 1417</strain>
    </source>
</reference>
<name>A0ABP3W495_CLOSU</name>
<dbReference type="Gene3D" id="2.180.10.10">
    <property type="entry name" value="RHS repeat-associated core"/>
    <property type="match status" value="1"/>
</dbReference>
<dbReference type="EMBL" id="BAAACI010000007">
    <property type="protein sequence ID" value="GAA0776086.1"/>
    <property type="molecule type" value="Genomic_DNA"/>
</dbReference>
<gene>
    <name evidence="1" type="ORF">GCM10008908_28850</name>
</gene>
<protein>
    <recommendedName>
        <fullName evidence="3">RHS repeat protein</fullName>
    </recommendedName>
</protein>
<proteinExistence type="predicted"/>
<comment type="caution">
    <text evidence="1">The sequence shown here is derived from an EMBL/GenBank/DDBJ whole genome shotgun (WGS) entry which is preliminary data.</text>
</comment>
<evidence type="ECO:0000313" key="1">
    <source>
        <dbReference type="EMBL" id="GAA0776086.1"/>
    </source>
</evidence>
<organism evidence="1 2">
    <name type="scientific">Clostridium subterminale</name>
    <dbReference type="NCBI Taxonomy" id="1550"/>
    <lineage>
        <taxon>Bacteria</taxon>
        <taxon>Bacillati</taxon>
        <taxon>Bacillota</taxon>
        <taxon>Clostridia</taxon>
        <taxon>Eubacteriales</taxon>
        <taxon>Clostridiaceae</taxon>
        <taxon>Clostridium</taxon>
    </lineage>
</organism>
<evidence type="ECO:0008006" key="3">
    <source>
        <dbReference type="Google" id="ProtNLM"/>
    </source>
</evidence>
<sequence>MENCFKKSLAYTYDAIGNPLNYDGYTFKWEGGRTLSSITGNDKNISYKYNSDGIRTEKTVG</sequence>
<accession>A0ABP3W495</accession>
<evidence type="ECO:0000313" key="2">
    <source>
        <dbReference type="Proteomes" id="UP001501047"/>
    </source>
</evidence>
<keyword evidence="2" id="KW-1185">Reference proteome</keyword>
<dbReference type="Proteomes" id="UP001501047">
    <property type="component" value="Unassembled WGS sequence"/>
</dbReference>